<dbReference type="EMBL" id="ML178859">
    <property type="protein sequence ID" value="TFK96482.1"/>
    <property type="molecule type" value="Genomic_DNA"/>
</dbReference>
<feature type="non-terminal residue" evidence="1">
    <location>
        <position position="1"/>
    </location>
</feature>
<dbReference type="Proteomes" id="UP000305067">
    <property type="component" value="Unassembled WGS sequence"/>
</dbReference>
<organism evidence="1 2">
    <name type="scientific">Pterulicium gracile</name>
    <dbReference type="NCBI Taxonomy" id="1884261"/>
    <lineage>
        <taxon>Eukaryota</taxon>
        <taxon>Fungi</taxon>
        <taxon>Dikarya</taxon>
        <taxon>Basidiomycota</taxon>
        <taxon>Agaricomycotina</taxon>
        <taxon>Agaricomycetes</taxon>
        <taxon>Agaricomycetidae</taxon>
        <taxon>Agaricales</taxon>
        <taxon>Pleurotineae</taxon>
        <taxon>Pterulaceae</taxon>
        <taxon>Pterulicium</taxon>
    </lineage>
</organism>
<evidence type="ECO:0000313" key="2">
    <source>
        <dbReference type="Proteomes" id="UP000305067"/>
    </source>
</evidence>
<dbReference type="AlphaFoldDB" id="A0A5C3Q3B9"/>
<evidence type="ECO:0000313" key="1">
    <source>
        <dbReference type="EMBL" id="TFK96482.1"/>
    </source>
</evidence>
<proteinExistence type="predicted"/>
<sequence>SLKIWLSHVNCPERVVNETMAAMDELHPEDGPLPRMQELQNIDAELTGIRVIESDMCDNNCLAFTGPLRELLRCPL</sequence>
<keyword evidence="2" id="KW-1185">Reference proteome</keyword>
<accession>A0A5C3Q3B9</accession>
<dbReference type="OrthoDB" id="3261594at2759"/>
<name>A0A5C3Q3B9_9AGAR</name>
<reference evidence="1 2" key="1">
    <citation type="journal article" date="2019" name="Nat. Ecol. Evol.">
        <title>Megaphylogeny resolves global patterns of mushroom evolution.</title>
        <authorList>
            <person name="Varga T."/>
            <person name="Krizsan K."/>
            <person name="Foldi C."/>
            <person name="Dima B."/>
            <person name="Sanchez-Garcia M."/>
            <person name="Sanchez-Ramirez S."/>
            <person name="Szollosi G.J."/>
            <person name="Szarkandi J.G."/>
            <person name="Papp V."/>
            <person name="Albert L."/>
            <person name="Andreopoulos W."/>
            <person name="Angelini C."/>
            <person name="Antonin V."/>
            <person name="Barry K.W."/>
            <person name="Bougher N.L."/>
            <person name="Buchanan P."/>
            <person name="Buyck B."/>
            <person name="Bense V."/>
            <person name="Catcheside P."/>
            <person name="Chovatia M."/>
            <person name="Cooper J."/>
            <person name="Damon W."/>
            <person name="Desjardin D."/>
            <person name="Finy P."/>
            <person name="Geml J."/>
            <person name="Haridas S."/>
            <person name="Hughes K."/>
            <person name="Justo A."/>
            <person name="Karasinski D."/>
            <person name="Kautmanova I."/>
            <person name="Kiss B."/>
            <person name="Kocsube S."/>
            <person name="Kotiranta H."/>
            <person name="LaButti K.M."/>
            <person name="Lechner B.E."/>
            <person name="Liimatainen K."/>
            <person name="Lipzen A."/>
            <person name="Lukacs Z."/>
            <person name="Mihaltcheva S."/>
            <person name="Morgado L.N."/>
            <person name="Niskanen T."/>
            <person name="Noordeloos M.E."/>
            <person name="Ohm R.A."/>
            <person name="Ortiz-Santana B."/>
            <person name="Ovrebo C."/>
            <person name="Racz N."/>
            <person name="Riley R."/>
            <person name="Savchenko A."/>
            <person name="Shiryaev A."/>
            <person name="Soop K."/>
            <person name="Spirin V."/>
            <person name="Szebenyi C."/>
            <person name="Tomsovsky M."/>
            <person name="Tulloss R.E."/>
            <person name="Uehling J."/>
            <person name="Grigoriev I.V."/>
            <person name="Vagvolgyi C."/>
            <person name="Papp T."/>
            <person name="Martin F.M."/>
            <person name="Miettinen O."/>
            <person name="Hibbett D.S."/>
            <person name="Nagy L.G."/>
        </authorList>
    </citation>
    <scope>NUCLEOTIDE SEQUENCE [LARGE SCALE GENOMIC DNA]</scope>
    <source>
        <strain evidence="1 2">CBS 309.79</strain>
    </source>
</reference>
<gene>
    <name evidence="1" type="ORF">BDV98DRAFT_515640</name>
</gene>
<protein>
    <submittedName>
        <fullName evidence="1">Uncharacterized protein</fullName>
    </submittedName>
</protein>